<sequence length="115" mass="12774">MKFTSLTTSLFITMLLSPAKGTQVSNEIPETPLGNRARLRPFYIIGHMANTLREVDSFLDEGANAIEADIEFAKNGTVLGTHHGLFACDCFRVCGKRTDIRTFLTYIRDISGNCK</sequence>
<dbReference type="GO" id="GO:0008081">
    <property type="term" value="F:phosphoric diester hydrolase activity"/>
    <property type="evidence" value="ECO:0007669"/>
    <property type="project" value="InterPro"/>
</dbReference>
<dbReference type="AlphaFoldDB" id="A0A224YQI5"/>
<dbReference type="GO" id="GO:0006629">
    <property type="term" value="P:lipid metabolic process"/>
    <property type="evidence" value="ECO:0007669"/>
    <property type="project" value="InterPro"/>
</dbReference>
<organism evidence="7">
    <name type="scientific">Rhipicephalus zambeziensis</name>
    <dbReference type="NCBI Taxonomy" id="60191"/>
    <lineage>
        <taxon>Eukaryota</taxon>
        <taxon>Metazoa</taxon>
        <taxon>Ecdysozoa</taxon>
        <taxon>Arthropoda</taxon>
        <taxon>Chelicerata</taxon>
        <taxon>Arachnida</taxon>
        <taxon>Acari</taxon>
        <taxon>Parasitiformes</taxon>
        <taxon>Ixodida</taxon>
        <taxon>Ixodoidea</taxon>
        <taxon>Ixodidae</taxon>
        <taxon>Rhipicephalinae</taxon>
        <taxon>Rhipicephalus</taxon>
        <taxon>Rhipicephalus</taxon>
    </lineage>
</organism>
<evidence type="ECO:0000256" key="5">
    <source>
        <dbReference type="ARBA" id="ARBA00023239"/>
    </source>
</evidence>
<dbReference type="Gene3D" id="3.20.20.190">
    <property type="entry name" value="Phosphatidylinositol (PI) phosphodiesterase"/>
    <property type="match status" value="1"/>
</dbReference>
<dbReference type="InterPro" id="IPR017946">
    <property type="entry name" value="PLC-like_Pdiesterase_TIM-brl"/>
</dbReference>
<evidence type="ECO:0000313" key="7">
    <source>
        <dbReference type="EMBL" id="MAA16254.1"/>
    </source>
</evidence>
<protein>
    <submittedName>
        <fullName evidence="7">Sphingomyelinase</fullName>
    </submittedName>
</protein>
<evidence type="ECO:0000256" key="4">
    <source>
        <dbReference type="ARBA" id="ARBA00023157"/>
    </source>
</evidence>
<proteinExistence type="predicted"/>
<feature type="chain" id="PRO_5013075924" evidence="6">
    <location>
        <begin position="22"/>
        <end position="115"/>
    </location>
</feature>
<accession>A0A224YQI5</accession>
<dbReference type="EMBL" id="GFPF01005108">
    <property type="protein sequence ID" value="MAA16254.1"/>
    <property type="molecule type" value="Transcribed_RNA"/>
</dbReference>
<evidence type="ECO:0000256" key="2">
    <source>
        <dbReference type="ARBA" id="ARBA00022723"/>
    </source>
</evidence>
<keyword evidence="5" id="KW-0456">Lyase</keyword>
<evidence type="ECO:0000256" key="6">
    <source>
        <dbReference type="SAM" id="SignalP"/>
    </source>
</evidence>
<comment type="catalytic activity">
    <reaction evidence="1">
        <text>an N-(acyl)-sphingosylphosphoethanolamine = an N-(acyl)-sphingosyl-1,3-cyclic phosphate + ethanolamine</text>
        <dbReference type="Rhea" id="RHEA:60648"/>
        <dbReference type="ChEBI" id="CHEBI:57603"/>
        <dbReference type="ChEBI" id="CHEBI:143891"/>
        <dbReference type="ChEBI" id="CHEBI:143892"/>
    </reaction>
</comment>
<keyword evidence="4" id="KW-1015">Disulfide bond</keyword>
<keyword evidence="2" id="KW-0479">Metal-binding</keyword>
<evidence type="ECO:0000256" key="3">
    <source>
        <dbReference type="ARBA" id="ARBA00022842"/>
    </source>
</evidence>
<feature type="signal peptide" evidence="6">
    <location>
        <begin position="1"/>
        <end position="21"/>
    </location>
</feature>
<name>A0A224YQI5_9ACAR</name>
<dbReference type="GO" id="GO:0016829">
    <property type="term" value="F:lyase activity"/>
    <property type="evidence" value="ECO:0007669"/>
    <property type="project" value="UniProtKB-KW"/>
</dbReference>
<evidence type="ECO:0000256" key="1">
    <source>
        <dbReference type="ARBA" id="ARBA00000110"/>
    </source>
</evidence>
<reference evidence="7" key="1">
    <citation type="journal article" date="2017" name="Parasit. Vectors">
        <title>Sialotranscriptomics of Rhipicephalus zambeziensis reveals intricate expression profiles of secretory proteins and suggests tight temporal transcriptional regulation during blood-feeding.</title>
        <authorList>
            <person name="de Castro M.H."/>
            <person name="de Klerk D."/>
            <person name="Pienaar R."/>
            <person name="Rees D.J.G."/>
            <person name="Mans B.J."/>
        </authorList>
    </citation>
    <scope>NUCLEOTIDE SEQUENCE</scope>
    <source>
        <tissue evidence="7">Salivary glands</tissue>
    </source>
</reference>
<keyword evidence="6" id="KW-0732">Signal</keyword>
<keyword evidence="3" id="KW-0460">Magnesium</keyword>
<dbReference type="GO" id="GO:0046872">
    <property type="term" value="F:metal ion binding"/>
    <property type="evidence" value="ECO:0007669"/>
    <property type="project" value="UniProtKB-KW"/>
</dbReference>